<reference evidence="1" key="2">
    <citation type="journal article" date="2021" name="PeerJ">
        <title>Extensive microbial diversity within the chicken gut microbiome revealed by metagenomics and culture.</title>
        <authorList>
            <person name="Gilroy R."/>
            <person name="Ravi A."/>
            <person name="Getino M."/>
            <person name="Pursley I."/>
            <person name="Horton D.L."/>
            <person name="Alikhan N.F."/>
            <person name="Baker D."/>
            <person name="Gharbi K."/>
            <person name="Hall N."/>
            <person name="Watson M."/>
            <person name="Adriaenssens E.M."/>
            <person name="Foster-Nyarko E."/>
            <person name="Jarju S."/>
            <person name="Secka A."/>
            <person name="Antonio M."/>
            <person name="Oren A."/>
            <person name="Chaudhuri R.R."/>
            <person name="La Ragione R."/>
            <person name="Hildebrand F."/>
            <person name="Pallen M.J."/>
        </authorList>
    </citation>
    <scope>NUCLEOTIDE SEQUENCE</scope>
    <source>
        <strain evidence="1">CHK121-14286</strain>
    </source>
</reference>
<dbReference type="Proteomes" id="UP000824200">
    <property type="component" value="Unassembled WGS sequence"/>
</dbReference>
<protein>
    <submittedName>
        <fullName evidence="1">Uncharacterized protein</fullName>
    </submittedName>
</protein>
<sequence length="103" mass="11894">MLEYKKLLTEILLKKAKGYSFREKTEEYNVSDGKAQLVKRKVVTKRVHPDVSAVKALLQLSAEQNEISQMTDEQLQVEKLRLLQLLNICDEQTSAQCVIEEEQ</sequence>
<dbReference type="EMBL" id="DVHL01000010">
    <property type="protein sequence ID" value="HIR65463.1"/>
    <property type="molecule type" value="Genomic_DNA"/>
</dbReference>
<evidence type="ECO:0000313" key="1">
    <source>
        <dbReference type="EMBL" id="HIR65463.1"/>
    </source>
</evidence>
<reference evidence="1" key="1">
    <citation type="submission" date="2020-10" db="EMBL/GenBank/DDBJ databases">
        <authorList>
            <person name="Gilroy R."/>
        </authorList>
    </citation>
    <scope>NUCLEOTIDE SEQUENCE</scope>
    <source>
        <strain evidence="1">CHK121-14286</strain>
    </source>
</reference>
<evidence type="ECO:0000313" key="2">
    <source>
        <dbReference type="Proteomes" id="UP000824200"/>
    </source>
</evidence>
<name>A0A9D1E324_9BACT</name>
<dbReference type="AlphaFoldDB" id="A0A9D1E324"/>
<comment type="caution">
    <text evidence="1">The sequence shown here is derived from an EMBL/GenBank/DDBJ whole genome shotgun (WGS) entry which is preliminary data.</text>
</comment>
<accession>A0A9D1E324</accession>
<proteinExistence type="predicted"/>
<organism evidence="1 2">
    <name type="scientific">Candidatus Fimimonas gallinarum</name>
    <dbReference type="NCBI Taxonomy" id="2840821"/>
    <lineage>
        <taxon>Bacteria</taxon>
        <taxon>Pseudomonadati</taxon>
        <taxon>Myxococcota</taxon>
        <taxon>Myxococcia</taxon>
        <taxon>Myxococcales</taxon>
        <taxon>Cystobacterineae</taxon>
        <taxon>Myxococcaceae</taxon>
        <taxon>Myxococcaceae incertae sedis</taxon>
        <taxon>Candidatus Fimimonas</taxon>
    </lineage>
</organism>
<gene>
    <name evidence="1" type="ORF">IAC95_01030</name>
</gene>